<evidence type="ECO:0000256" key="3">
    <source>
        <dbReference type="ARBA" id="ARBA00022448"/>
    </source>
</evidence>
<dbReference type="Pfam" id="PF02038">
    <property type="entry name" value="ATP1G1_PLM_MAT8"/>
    <property type="match status" value="1"/>
</dbReference>
<dbReference type="GO" id="GO:0017080">
    <property type="term" value="F:sodium channel regulator activity"/>
    <property type="evidence" value="ECO:0007669"/>
    <property type="project" value="TreeGrafter"/>
</dbReference>
<accession>A0A3B5K118</accession>
<keyword evidence="3 7" id="KW-0813">Transport</keyword>
<sequence length="68" mass="7181">VTVSAGGPIDYDADFVYDYHTLRVGGLVFAGVVVFLSVLLLAGNKIFNCGKSKVKRTDVIAPPAGRIV</sequence>
<dbReference type="Ensembl" id="ENSTRUT00000053950.2">
    <property type="protein sequence ID" value="ENSTRUP00000049035.2"/>
    <property type="gene ID" value="ENSTRUG00000023718.2"/>
</dbReference>
<reference evidence="8" key="3">
    <citation type="submission" date="2025-09" db="UniProtKB">
        <authorList>
            <consortium name="Ensembl"/>
        </authorList>
    </citation>
    <scope>IDENTIFICATION</scope>
</reference>
<keyword evidence="9" id="KW-1185">Reference proteome</keyword>
<evidence type="ECO:0000256" key="1">
    <source>
        <dbReference type="ARBA" id="ARBA00004167"/>
    </source>
</evidence>
<evidence type="ECO:0000313" key="8">
    <source>
        <dbReference type="Ensembl" id="ENSTRUP00000049035.2"/>
    </source>
</evidence>
<dbReference type="OMA" id="ENRRVKM"/>
<evidence type="ECO:0000256" key="7">
    <source>
        <dbReference type="RuleBase" id="RU364131"/>
    </source>
</evidence>
<dbReference type="GO" id="GO:0016020">
    <property type="term" value="C:membrane"/>
    <property type="evidence" value="ECO:0007669"/>
    <property type="project" value="UniProtKB-SubCell"/>
</dbReference>
<proteinExistence type="inferred from homology"/>
<evidence type="ECO:0000256" key="6">
    <source>
        <dbReference type="ARBA" id="ARBA00023136"/>
    </source>
</evidence>
<keyword evidence="5 7" id="KW-0406">Ion transport</keyword>
<dbReference type="Proteomes" id="UP000005226">
    <property type="component" value="Chromosome 11"/>
</dbReference>
<dbReference type="PANTHER" id="PTHR14132">
    <property type="entry name" value="SODIUM/POTASSIUM-TRANSPORTING ATPASE SUBUNIT GAMMA"/>
    <property type="match status" value="1"/>
</dbReference>
<dbReference type="GO" id="GO:0043269">
    <property type="term" value="P:regulation of monoatomic ion transport"/>
    <property type="evidence" value="ECO:0007669"/>
    <property type="project" value="InterPro"/>
</dbReference>
<dbReference type="GeneTree" id="ENSGT00940000176207"/>
<evidence type="ECO:0000256" key="5">
    <source>
        <dbReference type="ARBA" id="ARBA00023065"/>
    </source>
</evidence>
<evidence type="ECO:0000313" key="9">
    <source>
        <dbReference type="Proteomes" id="UP000005226"/>
    </source>
</evidence>
<organism evidence="8 9">
    <name type="scientific">Takifugu rubripes</name>
    <name type="common">Japanese pufferfish</name>
    <name type="synonym">Fugu rubripes</name>
    <dbReference type="NCBI Taxonomy" id="31033"/>
    <lineage>
        <taxon>Eukaryota</taxon>
        <taxon>Metazoa</taxon>
        <taxon>Chordata</taxon>
        <taxon>Craniata</taxon>
        <taxon>Vertebrata</taxon>
        <taxon>Euteleostomi</taxon>
        <taxon>Actinopterygii</taxon>
        <taxon>Neopterygii</taxon>
        <taxon>Teleostei</taxon>
        <taxon>Neoteleostei</taxon>
        <taxon>Acanthomorphata</taxon>
        <taxon>Eupercaria</taxon>
        <taxon>Tetraodontiformes</taxon>
        <taxon>Tetradontoidea</taxon>
        <taxon>Tetraodontidae</taxon>
        <taxon>Takifugu</taxon>
    </lineage>
</organism>
<dbReference type="PANTHER" id="PTHR14132:SF14">
    <property type="entry name" value="FXYD DOMAIN-CONTAINING ION TRANSPORT REGULATOR 5"/>
    <property type="match status" value="1"/>
</dbReference>
<keyword evidence="7" id="KW-1133">Transmembrane helix</keyword>
<feature type="transmembrane region" description="Helical" evidence="7">
    <location>
        <begin position="24"/>
        <end position="47"/>
    </location>
</feature>
<evidence type="ECO:0000256" key="2">
    <source>
        <dbReference type="ARBA" id="ARBA00005948"/>
    </source>
</evidence>
<dbReference type="CDD" id="cd20330">
    <property type="entry name" value="FXYD12"/>
    <property type="match status" value="1"/>
</dbReference>
<dbReference type="AlphaFoldDB" id="A0A3B5K118"/>
<reference evidence="8" key="2">
    <citation type="submission" date="2025-08" db="UniProtKB">
        <authorList>
            <consortium name="Ensembl"/>
        </authorList>
    </citation>
    <scope>IDENTIFICATION</scope>
</reference>
<dbReference type="GO" id="GO:0006811">
    <property type="term" value="P:monoatomic ion transport"/>
    <property type="evidence" value="ECO:0007669"/>
    <property type="project" value="UniProtKB-KW"/>
</dbReference>
<name>A0A3B5K118_TAKRU</name>
<dbReference type="InterPro" id="IPR000272">
    <property type="entry name" value="Ion-transport_regulator_FXYD"/>
</dbReference>
<comment type="subcellular location">
    <subcellularLocation>
        <location evidence="1">Membrane</location>
        <topology evidence="1">Single-pass membrane protein</topology>
    </subcellularLocation>
</comment>
<keyword evidence="4 7" id="KW-0812">Transmembrane</keyword>
<keyword evidence="6 7" id="KW-0472">Membrane</keyword>
<reference evidence="8 9" key="1">
    <citation type="journal article" date="2011" name="Genome Biol. Evol.">
        <title>Integration of the genetic map and genome assembly of fugu facilitates insights into distinct features of genome evolution in teleosts and mammals.</title>
        <authorList>
            <person name="Kai W."/>
            <person name="Kikuchi K."/>
            <person name="Tohari S."/>
            <person name="Chew A.K."/>
            <person name="Tay A."/>
            <person name="Fujiwara A."/>
            <person name="Hosoya S."/>
            <person name="Suetake H."/>
            <person name="Naruse K."/>
            <person name="Brenner S."/>
            <person name="Suzuki Y."/>
            <person name="Venkatesh B."/>
        </authorList>
    </citation>
    <scope>NUCLEOTIDE SEQUENCE [LARGE SCALE GENOMIC DNA]</scope>
</reference>
<evidence type="ECO:0000256" key="4">
    <source>
        <dbReference type="ARBA" id="ARBA00022692"/>
    </source>
</evidence>
<comment type="similarity">
    <text evidence="2 7">Belongs to the FXYD family.</text>
</comment>
<dbReference type="InParanoid" id="A0A3B5K118"/>
<protein>
    <recommendedName>
        <fullName evidence="7">FXYD domain-containing ion transport regulator</fullName>
    </recommendedName>
</protein>
<dbReference type="Gene3D" id="1.20.5.780">
    <property type="entry name" value="Single helix bin"/>
    <property type="match status" value="1"/>
</dbReference>